<dbReference type="PANTHER" id="PTHR40267">
    <property type="entry name" value="BLR3294 PROTEIN"/>
    <property type="match status" value="1"/>
</dbReference>
<keyword evidence="1" id="KW-0413">Isomerase</keyword>
<dbReference type="InterPro" id="IPR026286">
    <property type="entry name" value="MaiA/AMDase"/>
</dbReference>
<dbReference type="EC" id="5.2.1.1" evidence="1"/>
<reference evidence="1 2" key="1">
    <citation type="submission" date="2020-08" db="EMBL/GenBank/DDBJ databases">
        <title>Genomic Encyclopedia of Type Strains, Phase III (KMG-III): the genomes of soil and plant-associated and newly described type strains.</title>
        <authorList>
            <person name="Whitman W."/>
        </authorList>
    </citation>
    <scope>NUCLEOTIDE SEQUENCE [LARGE SCALE GENOMIC DNA]</scope>
    <source>
        <strain evidence="1 2">CECT 8803</strain>
    </source>
</reference>
<gene>
    <name evidence="1" type="ORF">FHR98_001658</name>
</gene>
<evidence type="ECO:0000313" key="2">
    <source>
        <dbReference type="Proteomes" id="UP000581135"/>
    </source>
</evidence>
<sequence>MSVSSPSIPPAIMNPTHRVAVLVPPSNPTVEPETRFLLPPNVGVFFSRFPQMPDKDLDGRNAAYLGLYDKHIRDFGAINIDALMIGLTGPSYRLNPDGDDAQCRRLSDSLGKPVGTASKAISEALKETSAKSITLVSPYPDWLTALSVAFWEAQGFAVAKTLKMSEEFRAYDLTTEEVAGALTRIAGEKSDAVVLSGTGMLTIPAIREVKGKTGKPLLSSNLCAAWWLLRRLKVAEAPCLAEVAPELSL</sequence>
<dbReference type="GO" id="GO:0050076">
    <property type="term" value="F:maleate isomerase activity"/>
    <property type="evidence" value="ECO:0007669"/>
    <property type="project" value="UniProtKB-EC"/>
</dbReference>
<dbReference type="AlphaFoldDB" id="A0A839SRE8"/>
<proteinExistence type="predicted"/>
<dbReference type="PANTHER" id="PTHR40267:SF1">
    <property type="entry name" value="BLR3294 PROTEIN"/>
    <property type="match status" value="1"/>
</dbReference>
<accession>A0A839SRE8</accession>
<organism evidence="1 2">
    <name type="scientific">Limibacillus halophilus</name>
    <dbReference type="NCBI Taxonomy" id="1579333"/>
    <lineage>
        <taxon>Bacteria</taxon>
        <taxon>Pseudomonadati</taxon>
        <taxon>Pseudomonadota</taxon>
        <taxon>Alphaproteobacteria</taxon>
        <taxon>Rhodospirillales</taxon>
        <taxon>Rhodovibrionaceae</taxon>
        <taxon>Limibacillus</taxon>
    </lineage>
</organism>
<keyword evidence="2" id="KW-1185">Reference proteome</keyword>
<dbReference type="Gene3D" id="3.40.50.12500">
    <property type="match status" value="1"/>
</dbReference>
<dbReference type="Pfam" id="PF17645">
    <property type="entry name" value="Amdase"/>
    <property type="match status" value="1"/>
</dbReference>
<dbReference type="InterPro" id="IPR053714">
    <property type="entry name" value="Iso_Racemase_Enz_sf"/>
</dbReference>
<protein>
    <submittedName>
        <fullName evidence="1">Maleate isomerase</fullName>
        <ecNumber evidence="1">5.2.1.1</ecNumber>
    </submittedName>
</protein>
<name>A0A839SRE8_9PROT</name>
<dbReference type="RefSeq" id="WP_183416207.1">
    <property type="nucleotide sequence ID" value="NZ_JACHXA010000004.1"/>
</dbReference>
<dbReference type="Proteomes" id="UP000581135">
    <property type="component" value="Unassembled WGS sequence"/>
</dbReference>
<dbReference type="EMBL" id="JACHXA010000004">
    <property type="protein sequence ID" value="MBB3065371.1"/>
    <property type="molecule type" value="Genomic_DNA"/>
</dbReference>
<evidence type="ECO:0000313" key="1">
    <source>
        <dbReference type="EMBL" id="MBB3065371.1"/>
    </source>
</evidence>
<comment type="caution">
    <text evidence="1">The sequence shown here is derived from an EMBL/GenBank/DDBJ whole genome shotgun (WGS) entry which is preliminary data.</text>
</comment>